<evidence type="ECO:0000256" key="4">
    <source>
        <dbReference type="ARBA" id="ARBA00045428"/>
    </source>
</evidence>
<dbReference type="EMBL" id="CASHTH010002292">
    <property type="protein sequence ID" value="CAI8027640.1"/>
    <property type="molecule type" value="Genomic_DNA"/>
</dbReference>
<gene>
    <name evidence="8" type="ORF">GBAR_LOCUS15772</name>
</gene>
<dbReference type="GO" id="GO:0051787">
    <property type="term" value="F:misfolded protein binding"/>
    <property type="evidence" value="ECO:0007669"/>
    <property type="project" value="TreeGrafter"/>
</dbReference>
<proteinExistence type="predicted"/>
<dbReference type="GO" id="GO:0036503">
    <property type="term" value="P:ERAD pathway"/>
    <property type="evidence" value="ECO:0007669"/>
    <property type="project" value="TreeGrafter"/>
</dbReference>
<dbReference type="PRINTS" id="PR00625">
    <property type="entry name" value="JDOMAIN"/>
</dbReference>
<comment type="caution">
    <text evidence="8">The sequence shown here is derived from an EMBL/GenBank/DDBJ whole genome shotgun (WGS) entry which is preliminary data.</text>
</comment>
<protein>
    <recommendedName>
        <fullName evidence="2">DnaJ homolog subfamily B member 9</fullName>
    </recommendedName>
    <alternativeName>
        <fullName evidence="3">Endoplasmic reticulum DNA J domain-containing protein 4</fullName>
    </alternativeName>
</protein>
<evidence type="ECO:0000259" key="7">
    <source>
        <dbReference type="PROSITE" id="PS50076"/>
    </source>
</evidence>
<dbReference type="PANTHER" id="PTHR44360">
    <property type="entry name" value="DNAJ HOMOLOG SUBFAMILY B MEMBER 9"/>
    <property type="match status" value="1"/>
</dbReference>
<dbReference type="GO" id="GO:0051087">
    <property type="term" value="F:protein-folding chaperone binding"/>
    <property type="evidence" value="ECO:0007669"/>
    <property type="project" value="TreeGrafter"/>
</dbReference>
<dbReference type="InterPro" id="IPR018253">
    <property type="entry name" value="DnaJ_domain_CS"/>
</dbReference>
<keyword evidence="1" id="KW-0143">Chaperone</keyword>
<dbReference type="InterPro" id="IPR036869">
    <property type="entry name" value="J_dom_sf"/>
</dbReference>
<keyword evidence="9" id="KW-1185">Reference proteome</keyword>
<comment type="function">
    <text evidence="4">Co-chaperone for Hsp70 protein HSPA5/BiP that acts as a key repressor of the ERN1/IRE1-mediated unfolded protein response (UPR). J domain-containing co-chaperones stimulate the ATPase activity of Hsp70 proteins and are required for efficient substrate recognition by Hsp70 proteins. In the unstressed endoplasmic reticulum, interacts with the luminal region of ERN1/IRE1 and selectively recruits HSPA5/BiP: HSPA5/BiP disrupts the dimerization of the active ERN1/IRE1 luminal region, thereby inactivating ERN1/IRE1. Also involved in endoplasmic reticulum-associated degradation (ERAD) of misfolded proteins. Required for survival of B-cell progenitors and normal antibody production.</text>
</comment>
<evidence type="ECO:0000256" key="5">
    <source>
        <dbReference type="ARBA" id="ARBA00046365"/>
    </source>
</evidence>
<dbReference type="PROSITE" id="PS00636">
    <property type="entry name" value="DNAJ_1"/>
    <property type="match status" value="1"/>
</dbReference>
<dbReference type="PROSITE" id="PS50076">
    <property type="entry name" value="DNAJ_2"/>
    <property type="match status" value="1"/>
</dbReference>
<dbReference type="Pfam" id="PF00226">
    <property type="entry name" value="DnaJ"/>
    <property type="match status" value="1"/>
</dbReference>
<dbReference type="CDD" id="cd06257">
    <property type="entry name" value="DnaJ"/>
    <property type="match status" value="1"/>
</dbReference>
<accession>A0AA35WUZ5</accession>
<dbReference type="Proteomes" id="UP001174909">
    <property type="component" value="Unassembled WGS sequence"/>
</dbReference>
<organism evidence="8 9">
    <name type="scientific">Geodia barretti</name>
    <name type="common">Barrett's horny sponge</name>
    <dbReference type="NCBI Taxonomy" id="519541"/>
    <lineage>
        <taxon>Eukaryota</taxon>
        <taxon>Metazoa</taxon>
        <taxon>Porifera</taxon>
        <taxon>Demospongiae</taxon>
        <taxon>Heteroscleromorpha</taxon>
        <taxon>Tetractinellida</taxon>
        <taxon>Astrophorina</taxon>
        <taxon>Geodiidae</taxon>
        <taxon>Geodia</taxon>
    </lineage>
</organism>
<reference evidence="8" key="1">
    <citation type="submission" date="2023-03" db="EMBL/GenBank/DDBJ databases">
        <authorList>
            <person name="Steffen K."/>
            <person name="Cardenas P."/>
        </authorList>
    </citation>
    <scope>NUCLEOTIDE SEQUENCE</scope>
</reference>
<dbReference type="SUPFAM" id="SSF46565">
    <property type="entry name" value="Chaperone J-domain"/>
    <property type="match status" value="1"/>
</dbReference>
<feature type="domain" description="J" evidence="7">
    <location>
        <begin position="41"/>
        <end position="105"/>
    </location>
</feature>
<evidence type="ECO:0000256" key="1">
    <source>
        <dbReference type="ARBA" id="ARBA00023186"/>
    </source>
</evidence>
<dbReference type="PANTHER" id="PTHR44360:SF1">
    <property type="entry name" value="DNAJ HOMOLOG SUBFAMILY B MEMBER 9"/>
    <property type="match status" value="1"/>
</dbReference>
<dbReference type="AlphaFoldDB" id="A0AA35WUZ5"/>
<evidence type="ECO:0000313" key="9">
    <source>
        <dbReference type="Proteomes" id="UP001174909"/>
    </source>
</evidence>
<evidence type="ECO:0000313" key="8">
    <source>
        <dbReference type="EMBL" id="CAI8027640.1"/>
    </source>
</evidence>
<dbReference type="InterPro" id="IPR001623">
    <property type="entry name" value="DnaJ_domain"/>
</dbReference>
<dbReference type="GO" id="GO:0005783">
    <property type="term" value="C:endoplasmic reticulum"/>
    <property type="evidence" value="ECO:0007669"/>
    <property type="project" value="TreeGrafter"/>
</dbReference>
<feature type="chain" id="PRO_5041396259" description="DnaJ homolog subfamily B member 9" evidence="6">
    <location>
        <begin position="36"/>
        <end position="236"/>
    </location>
</feature>
<evidence type="ECO:0000256" key="3">
    <source>
        <dbReference type="ARBA" id="ARBA00041533"/>
    </source>
</evidence>
<name>A0AA35WUZ5_GEOBA</name>
<dbReference type="InterPro" id="IPR051948">
    <property type="entry name" value="Hsp70_co-chaperone_J-domain"/>
</dbReference>
<keyword evidence="6" id="KW-0732">Signal</keyword>
<feature type="signal peptide" evidence="6">
    <location>
        <begin position="1"/>
        <end position="35"/>
    </location>
</feature>
<dbReference type="SMART" id="SM00271">
    <property type="entry name" value="DnaJ"/>
    <property type="match status" value="1"/>
</dbReference>
<sequence length="236" mass="26739">MGSSNISRYILRATLCTYCVLLLAVFSSRVNAGSAQNDEEDYYKLLGVPRTASAKEIKKAFRKLAMDFHPDKNSDPEARKTFENIANAYDVLSNADKRKQYDRFGAQGASQEGSPFDFDAFFRPEGDSGFHHHTHFNFHTMFEDVFHEDDFFHNSFGGEFFQGHHPHQHTEHGDGFFGHDMDHRRDDDDDLFGGAFGGDFFNGGFDMHMEFGHTSQNCKTVTKRVGNTVTTTTTCS</sequence>
<evidence type="ECO:0000256" key="6">
    <source>
        <dbReference type="SAM" id="SignalP"/>
    </source>
</evidence>
<evidence type="ECO:0000256" key="2">
    <source>
        <dbReference type="ARBA" id="ARBA00040158"/>
    </source>
</evidence>
<dbReference type="Gene3D" id="1.10.287.110">
    <property type="entry name" value="DnaJ domain"/>
    <property type="match status" value="1"/>
</dbReference>
<comment type="subunit">
    <text evidence="5">Interacts with HSPA5/BiP; interaction is direct. Interacts with ERN1/IRE1 (via the luminal region). Interacts with DERL1.</text>
</comment>